<organism evidence="2 3">
    <name type="scientific">Winogradskyella wandonensis</name>
    <dbReference type="NCBI Taxonomy" id="1442586"/>
    <lineage>
        <taxon>Bacteria</taxon>
        <taxon>Pseudomonadati</taxon>
        <taxon>Bacteroidota</taxon>
        <taxon>Flavobacteriia</taxon>
        <taxon>Flavobacteriales</taxon>
        <taxon>Flavobacteriaceae</taxon>
        <taxon>Winogradskyella</taxon>
    </lineage>
</organism>
<feature type="domain" description="HNH nuclease" evidence="1">
    <location>
        <begin position="159"/>
        <end position="210"/>
    </location>
</feature>
<comment type="caution">
    <text evidence="2">The sequence shown here is derived from an EMBL/GenBank/DDBJ whole genome shotgun (WGS) entry which is preliminary data.</text>
</comment>
<accession>A0A4V6NEN1</accession>
<protein>
    <submittedName>
        <fullName evidence="2">Putative restriction endonuclease</fullName>
    </submittedName>
</protein>
<dbReference type="InterPro" id="IPR003615">
    <property type="entry name" value="HNH_nuc"/>
</dbReference>
<dbReference type="AlphaFoldDB" id="A0A4V6NEN1"/>
<proteinExistence type="predicted"/>
<keyword evidence="2" id="KW-0378">Hydrolase</keyword>
<dbReference type="GO" id="GO:0004519">
    <property type="term" value="F:endonuclease activity"/>
    <property type="evidence" value="ECO:0007669"/>
    <property type="project" value="UniProtKB-KW"/>
</dbReference>
<dbReference type="EMBL" id="SMGI01000002">
    <property type="protein sequence ID" value="TCK67891.1"/>
    <property type="molecule type" value="Genomic_DNA"/>
</dbReference>
<evidence type="ECO:0000313" key="2">
    <source>
        <dbReference type="EMBL" id="TCK67891.1"/>
    </source>
</evidence>
<sequence length="258" mass="30172">MKPLGLQEQLFLLTVENIYVSMKKTFDSYTKAKVLKAFLKDSLSHRQIEKDILDIPYLARGGGFVAMEILHSYNIKKEKKGILKNKSIDELYEIKDKKFNRGLDLLIELDSSYEESEKYFNSFSEIDNNIITDRISQVKARVFQDKLRRIVLSNYYCKCAFCEIDKEDLLICSHIKPWAISIEDRLKATNAICLCVLHDKLFDKGYFGLDSSYNIVFSKKADLTIKRILEPLKFRKPIRSQPSLEFLNYHLKEICLIE</sequence>
<keyword evidence="2" id="KW-0540">Nuclease</keyword>
<reference evidence="2 3" key="1">
    <citation type="journal article" date="2015" name="Stand. Genomic Sci.">
        <title>Genomic Encyclopedia of Bacterial and Archaeal Type Strains, Phase III: the genomes of soil and plant-associated and newly described type strains.</title>
        <authorList>
            <person name="Whitman W.B."/>
            <person name="Woyke T."/>
            <person name="Klenk H.P."/>
            <person name="Zhou Y."/>
            <person name="Lilburn T.G."/>
            <person name="Beck B.J."/>
            <person name="De Vos P."/>
            <person name="Vandamme P."/>
            <person name="Eisen J.A."/>
            <person name="Garrity G."/>
            <person name="Hugenholtz P."/>
            <person name="Kyrpides N.C."/>
        </authorList>
    </citation>
    <scope>NUCLEOTIDE SEQUENCE [LARGE SCALE GENOMIC DNA]</scope>
    <source>
        <strain evidence="2 3">CECT 8445</strain>
    </source>
</reference>
<evidence type="ECO:0000259" key="1">
    <source>
        <dbReference type="Pfam" id="PF13391"/>
    </source>
</evidence>
<keyword evidence="3" id="KW-1185">Reference proteome</keyword>
<dbReference type="Proteomes" id="UP000295714">
    <property type="component" value="Unassembled WGS sequence"/>
</dbReference>
<keyword evidence="2" id="KW-0255">Endonuclease</keyword>
<name>A0A4V6NEN1_9FLAO</name>
<gene>
    <name evidence="2" type="ORF">DFQ05_1674</name>
</gene>
<dbReference type="Pfam" id="PF13391">
    <property type="entry name" value="HNH_2"/>
    <property type="match status" value="1"/>
</dbReference>
<evidence type="ECO:0000313" key="3">
    <source>
        <dbReference type="Proteomes" id="UP000295714"/>
    </source>
</evidence>